<evidence type="ECO:0008006" key="3">
    <source>
        <dbReference type="Google" id="ProtNLM"/>
    </source>
</evidence>
<gene>
    <name evidence="1" type="ORF">LMG27174_05887</name>
</gene>
<reference evidence="1 2" key="1">
    <citation type="submission" date="2020-04" db="EMBL/GenBank/DDBJ databases">
        <authorList>
            <person name="De Canck E."/>
        </authorList>
    </citation>
    <scope>NUCLEOTIDE SEQUENCE [LARGE SCALE GENOMIC DNA]</scope>
    <source>
        <strain evidence="1 2">LMG 27174</strain>
    </source>
</reference>
<sequence length="99" mass="10746">MPKTASISKDGYHGYHFRILTAQGSHAKGGALNYIENGTMTKGYGLVVWPAEYGKTGVMSLTVNQDGQLYQKDLGRDSAKKAAALKSFDPDPSWEPVQP</sequence>
<protein>
    <recommendedName>
        <fullName evidence="3">DUF2950 domain-containing protein</fullName>
    </recommendedName>
</protein>
<dbReference type="InterPro" id="IPR021556">
    <property type="entry name" value="DUF2950"/>
</dbReference>
<accession>A0A6J5CDI8</accession>
<organism evidence="1 2">
    <name type="scientific">Paraburkholderia rhynchosiae</name>
    <dbReference type="NCBI Taxonomy" id="487049"/>
    <lineage>
        <taxon>Bacteria</taxon>
        <taxon>Pseudomonadati</taxon>
        <taxon>Pseudomonadota</taxon>
        <taxon>Betaproteobacteria</taxon>
        <taxon>Burkholderiales</taxon>
        <taxon>Burkholderiaceae</taxon>
        <taxon>Paraburkholderia</taxon>
    </lineage>
</organism>
<dbReference type="Pfam" id="PF11453">
    <property type="entry name" value="DUF2950"/>
    <property type="match status" value="1"/>
</dbReference>
<proteinExistence type="predicted"/>
<dbReference type="Proteomes" id="UP000494205">
    <property type="component" value="Unassembled WGS sequence"/>
</dbReference>
<dbReference type="AlphaFoldDB" id="A0A6J5CDI8"/>
<name>A0A6J5CDI8_9BURK</name>
<evidence type="ECO:0000313" key="2">
    <source>
        <dbReference type="Proteomes" id="UP000494205"/>
    </source>
</evidence>
<dbReference type="EMBL" id="CADIJZ010000028">
    <property type="protein sequence ID" value="CAB3732019.1"/>
    <property type="molecule type" value="Genomic_DNA"/>
</dbReference>
<evidence type="ECO:0000313" key="1">
    <source>
        <dbReference type="EMBL" id="CAB3732019.1"/>
    </source>
</evidence>